<keyword evidence="4" id="KW-0809">Transit peptide</keyword>
<dbReference type="RefSeq" id="WP_025300195.1">
    <property type="nucleotide sequence ID" value="NZ_CP006745.1"/>
</dbReference>
<dbReference type="GO" id="GO:0016020">
    <property type="term" value="C:membrane"/>
    <property type="evidence" value="ECO:0007669"/>
    <property type="project" value="UniProtKB-SubCell"/>
</dbReference>
<protein>
    <recommendedName>
        <fullName evidence="9">ETC complex I subunit</fullName>
    </recommendedName>
</protein>
<evidence type="ECO:0000256" key="3">
    <source>
        <dbReference type="ARBA" id="ARBA00022660"/>
    </source>
</evidence>
<dbReference type="PANTHER" id="PTHR12219">
    <property type="entry name" value="NADH-UBIQUINONE OXIDOREDUCTASE"/>
    <property type="match status" value="1"/>
</dbReference>
<dbReference type="PANTHER" id="PTHR12219:SF8">
    <property type="entry name" value="NADH DEHYDROGENASE [UBIQUINONE] IRON-SULFUR PROTEIN 4, MITOCHONDRIAL"/>
    <property type="match status" value="1"/>
</dbReference>
<keyword evidence="2" id="KW-0813">Transport</keyword>
<sequence length="101" mass="11778">MIVRIYKPGKTALNSAWGENKAWILECCPDSRRIPEPLMGWVSAKDTNNQIRITFDSKEEAVAFARRNGLNFNLQDSREHKLTPKSYAHNFAFNRRSQWTH</sequence>
<dbReference type="Proteomes" id="UP000018700">
    <property type="component" value="Chromosome"/>
</dbReference>
<dbReference type="eggNOG" id="ENOG5032RJS">
    <property type="taxonomic scope" value="Bacteria"/>
</dbReference>
<comment type="subcellular location">
    <subcellularLocation>
        <location evidence="1">Membrane</location>
    </subcellularLocation>
</comment>
<evidence type="ECO:0000256" key="6">
    <source>
        <dbReference type="ARBA" id="ARBA00023136"/>
    </source>
</evidence>
<dbReference type="InterPro" id="IPR038532">
    <property type="entry name" value="NDUFS4-like_sf"/>
</dbReference>
<gene>
    <name evidence="7" type="ORF">P856_60</name>
</gene>
<evidence type="ECO:0000256" key="4">
    <source>
        <dbReference type="ARBA" id="ARBA00022946"/>
    </source>
</evidence>
<evidence type="ECO:0000313" key="8">
    <source>
        <dbReference type="Proteomes" id="UP000018700"/>
    </source>
</evidence>
<evidence type="ECO:0000256" key="5">
    <source>
        <dbReference type="ARBA" id="ARBA00022982"/>
    </source>
</evidence>
<keyword evidence="8" id="KW-1185">Reference proteome</keyword>
<accession>V9TUE4</accession>
<evidence type="ECO:0000256" key="2">
    <source>
        <dbReference type="ARBA" id="ARBA00022448"/>
    </source>
</evidence>
<organism evidence="7 8">
    <name type="scientific">Candidatus Endolissoclinum faulkneri L5</name>
    <dbReference type="NCBI Taxonomy" id="1401328"/>
    <lineage>
        <taxon>Bacteria</taxon>
        <taxon>Pseudomonadati</taxon>
        <taxon>Pseudomonadota</taxon>
        <taxon>Alphaproteobacteria</taxon>
        <taxon>Rhodospirillales</taxon>
        <taxon>Rhodospirillaceae</taxon>
        <taxon>Candidatus Endolissoclinum</taxon>
    </lineage>
</organism>
<keyword evidence="6" id="KW-0472">Membrane</keyword>
<dbReference type="AlphaFoldDB" id="V9TUE4"/>
<evidence type="ECO:0000313" key="7">
    <source>
        <dbReference type="EMBL" id="AHC73308.1"/>
    </source>
</evidence>
<keyword evidence="5" id="KW-0249">Electron transport</keyword>
<dbReference type="STRING" id="1401328.P856_60"/>
<dbReference type="Pfam" id="PF04800">
    <property type="entry name" value="NDUS4"/>
    <property type="match status" value="1"/>
</dbReference>
<dbReference type="InterPro" id="IPR006885">
    <property type="entry name" value="NADH_UbQ_FeS_4_mit-like"/>
</dbReference>
<dbReference type="HOGENOM" id="CLU_077196_4_1_5"/>
<name>V9TUE4_9PROT</name>
<dbReference type="EMBL" id="CP006745">
    <property type="protein sequence ID" value="AHC73308.1"/>
    <property type="molecule type" value="Genomic_DNA"/>
</dbReference>
<evidence type="ECO:0008006" key="9">
    <source>
        <dbReference type="Google" id="ProtNLM"/>
    </source>
</evidence>
<keyword evidence="3" id="KW-0679">Respiratory chain</keyword>
<dbReference type="KEGG" id="efk:P856_60"/>
<reference evidence="7 8" key="1">
    <citation type="journal article" date="2013" name="PLoS ONE">
        <title>Bacterial endosymbiosis in a chordate host: long-term co-evolution and conservation of secondary metabolism.</title>
        <authorList>
            <person name="Kwan J.C."/>
            <person name="Schmidt E.W."/>
        </authorList>
    </citation>
    <scope>NUCLEOTIDE SEQUENCE [LARGE SCALE GENOMIC DNA]</scope>
    <source>
        <strain evidence="8">faulkneri L5</strain>
    </source>
</reference>
<dbReference type="OrthoDB" id="9799572at2"/>
<dbReference type="GO" id="GO:0022900">
    <property type="term" value="P:electron transport chain"/>
    <property type="evidence" value="ECO:0007669"/>
    <property type="project" value="InterPro"/>
</dbReference>
<dbReference type="Gene3D" id="3.30.160.190">
    <property type="entry name" value="atu1810 like domain"/>
    <property type="match status" value="1"/>
</dbReference>
<evidence type="ECO:0000256" key="1">
    <source>
        <dbReference type="ARBA" id="ARBA00004370"/>
    </source>
</evidence>
<proteinExistence type="predicted"/>